<organism evidence="1 2">
    <name type="scientific">Hypoxylon rubiginosum</name>
    <dbReference type="NCBI Taxonomy" id="110542"/>
    <lineage>
        <taxon>Eukaryota</taxon>
        <taxon>Fungi</taxon>
        <taxon>Dikarya</taxon>
        <taxon>Ascomycota</taxon>
        <taxon>Pezizomycotina</taxon>
        <taxon>Sordariomycetes</taxon>
        <taxon>Xylariomycetidae</taxon>
        <taxon>Xylariales</taxon>
        <taxon>Hypoxylaceae</taxon>
        <taxon>Hypoxylon</taxon>
    </lineage>
</organism>
<dbReference type="EMBL" id="MU393586">
    <property type="protein sequence ID" value="KAI4860451.1"/>
    <property type="molecule type" value="Genomic_DNA"/>
</dbReference>
<protein>
    <submittedName>
        <fullName evidence="1">Secreted aspartic proteinase</fullName>
    </submittedName>
</protein>
<gene>
    <name evidence="1" type="ORF">F4820DRAFT_108969</name>
</gene>
<accession>A0ACB9YM05</accession>
<reference evidence="1 2" key="1">
    <citation type="journal article" date="2022" name="New Phytol.">
        <title>Ecological generalism drives hyperdiversity of secondary metabolite gene clusters in xylarialean endophytes.</title>
        <authorList>
            <person name="Franco M.E.E."/>
            <person name="Wisecaver J.H."/>
            <person name="Arnold A.E."/>
            <person name="Ju Y.M."/>
            <person name="Slot J.C."/>
            <person name="Ahrendt S."/>
            <person name="Moore L.P."/>
            <person name="Eastman K.E."/>
            <person name="Scott K."/>
            <person name="Konkel Z."/>
            <person name="Mondo S.J."/>
            <person name="Kuo A."/>
            <person name="Hayes R.D."/>
            <person name="Haridas S."/>
            <person name="Andreopoulos B."/>
            <person name="Riley R."/>
            <person name="LaButti K."/>
            <person name="Pangilinan J."/>
            <person name="Lipzen A."/>
            <person name="Amirebrahimi M."/>
            <person name="Yan J."/>
            <person name="Adam C."/>
            <person name="Keymanesh K."/>
            <person name="Ng V."/>
            <person name="Louie K."/>
            <person name="Northen T."/>
            <person name="Drula E."/>
            <person name="Henrissat B."/>
            <person name="Hsieh H.M."/>
            <person name="Youens-Clark K."/>
            <person name="Lutzoni F."/>
            <person name="Miadlikowska J."/>
            <person name="Eastwood D.C."/>
            <person name="Hamelin R.C."/>
            <person name="Grigoriev I.V."/>
            <person name="U'Ren J.M."/>
        </authorList>
    </citation>
    <scope>NUCLEOTIDE SEQUENCE [LARGE SCALE GENOMIC DNA]</scope>
    <source>
        <strain evidence="1 2">CBS 119005</strain>
    </source>
</reference>
<proteinExistence type="predicted"/>
<keyword evidence="2" id="KW-1185">Reference proteome</keyword>
<comment type="caution">
    <text evidence="1">The sequence shown here is derived from an EMBL/GenBank/DDBJ whole genome shotgun (WGS) entry which is preliminary data.</text>
</comment>
<evidence type="ECO:0000313" key="1">
    <source>
        <dbReference type="EMBL" id="KAI4860451.1"/>
    </source>
</evidence>
<dbReference type="Proteomes" id="UP001497700">
    <property type="component" value="Unassembled WGS sequence"/>
</dbReference>
<evidence type="ECO:0000313" key="2">
    <source>
        <dbReference type="Proteomes" id="UP001497700"/>
    </source>
</evidence>
<sequence length="430" mass="46101">MASLTRALVAVAFCLSLFTTVISSPTFLPKAGKTLSLPLGHNADIPRHGPTEYLKTLKKFKLEVPEGLQQVVDTHKATYNKAVAGGVGGSAPADSHDGDLLWLTPVGIGSPPQLLNLDIDTGSSDTWIFSTDTEKDEVAGQTLWDPKKSSTAHLIKNCTWSIVYGDFSTSEGICYKDTLSLGNLSIPGMTIESATMVSDMFTETAAMSGLVGLAWPSIVQTLPPQKTLLDFLPNVLDQPVFTVDLRHNSSEGSFNFGYIDDSLHTSAVQSVDVDTADGFWTVLNTGFGIGGSDTKYEFNDARDVIIDTGSTLFFAPDEAVSTYFASVPGASYSYKEYGWVIPCNSTPPDFIYELGDTNGNKVTGSVPGAYFVYAHSTNESCYAGIQSLGEFSSMSGIFGDVFLKSGFAVFDIKNKKFGMGDKPLNTTIAK</sequence>
<name>A0ACB9YM05_9PEZI</name>